<dbReference type="PANTHER" id="PTHR43072">
    <property type="entry name" value="N-ACETYLTRANSFERASE"/>
    <property type="match status" value="1"/>
</dbReference>
<organism evidence="2 3">
    <name type="scientific">Chryseobacterium oranimense</name>
    <dbReference type="NCBI Taxonomy" id="421058"/>
    <lineage>
        <taxon>Bacteria</taxon>
        <taxon>Pseudomonadati</taxon>
        <taxon>Bacteroidota</taxon>
        <taxon>Flavobacteriia</taxon>
        <taxon>Flavobacteriales</taxon>
        <taxon>Weeksellaceae</taxon>
        <taxon>Chryseobacterium group</taxon>
        <taxon>Chryseobacterium</taxon>
    </lineage>
</organism>
<dbReference type="GO" id="GO:0005840">
    <property type="term" value="C:ribosome"/>
    <property type="evidence" value="ECO:0007669"/>
    <property type="project" value="UniProtKB-KW"/>
</dbReference>
<dbReference type="STRING" id="421058.SAMN05421866_2224"/>
<accession>A0A1M5R1T0</accession>
<gene>
    <name evidence="2" type="ORF">SAMN05421866_2224</name>
</gene>
<dbReference type="Proteomes" id="UP000184047">
    <property type="component" value="Unassembled WGS sequence"/>
</dbReference>
<feature type="domain" description="N-acetyltransferase" evidence="1">
    <location>
        <begin position="7"/>
        <end position="150"/>
    </location>
</feature>
<dbReference type="PROSITE" id="PS51186">
    <property type="entry name" value="GNAT"/>
    <property type="match status" value="1"/>
</dbReference>
<dbReference type="InterPro" id="IPR017255">
    <property type="entry name" value="AcTrfase_GNAT_prd"/>
</dbReference>
<dbReference type="Pfam" id="PF00583">
    <property type="entry name" value="Acetyltransf_1"/>
    <property type="match status" value="1"/>
</dbReference>
<dbReference type="InterPro" id="IPR016181">
    <property type="entry name" value="Acyl_CoA_acyltransferase"/>
</dbReference>
<keyword evidence="2" id="KW-0687">Ribonucleoprotein</keyword>
<name>A0A1M5R1T0_9FLAO</name>
<evidence type="ECO:0000259" key="1">
    <source>
        <dbReference type="PROSITE" id="PS51186"/>
    </source>
</evidence>
<evidence type="ECO:0000313" key="3">
    <source>
        <dbReference type="Proteomes" id="UP000184047"/>
    </source>
</evidence>
<protein>
    <submittedName>
        <fullName evidence="2">Ribosomal protein S18 acetylase RimI</fullName>
    </submittedName>
</protein>
<dbReference type="Gene3D" id="3.40.630.30">
    <property type="match status" value="1"/>
</dbReference>
<dbReference type="PIRSF" id="PIRSF037663">
    <property type="entry name" value="Acetyltransf_GNAT_prd"/>
    <property type="match status" value="1"/>
</dbReference>
<dbReference type="eggNOG" id="COG0456">
    <property type="taxonomic scope" value="Bacteria"/>
</dbReference>
<dbReference type="GO" id="GO:0016747">
    <property type="term" value="F:acyltransferase activity, transferring groups other than amino-acyl groups"/>
    <property type="evidence" value="ECO:0007669"/>
    <property type="project" value="InterPro"/>
</dbReference>
<keyword evidence="3" id="KW-1185">Reference proteome</keyword>
<dbReference type="RefSeq" id="WP_073062800.1">
    <property type="nucleotide sequence ID" value="NZ_FQWT01000003.1"/>
</dbReference>
<dbReference type="EMBL" id="FQWT01000003">
    <property type="protein sequence ID" value="SHH20355.1"/>
    <property type="molecule type" value="Genomic_DNA"/>
</dbReference>
<dbReference type="InterPro" id="IPR000182">
    <property type="entry name" value="GNAT_dom"/>
</dbReference>
<sequence>MFSSIDYKIRRINESDLEEIANLYMLFWNDRMNLPKMKQKLAELSKNSNYIFLCAEKEGEVIGTIQGIICEELYGECVPFLVMENFIVHEDYRARGVGRNLLNELEKIGKENNCSQIIFITETDREETVKFYEKVGFNSESHKGFKKSLK</sequence>
<evidence type="ECO:0000313" key="2">
    <source>
        <dbReference type="EMBL" id="SHH20355.1"/>
    </source>
</evidence>
<dbReference type="OrthoDB" id="5419426at2"/>
<keyword evidence="2" id="KW-0689">Ribosomal protein</keyword>
<dbReference type="CDD" id="cd04301">
    <property type="entry name" value="NAT_SF"/>
    <property type="match status" value="1"/>
</dbReference>
<reference evidence="3" key="1">
    <citation type="submission" date="2016-11" db="EMBL/GenBank/DDBJ databases">
        <authorList>
            <person name="Varghese N."/>
            <person name="Submissions S."/>
        </authorList>
    </citation>
    <scope>NUCLEOTIDE SEQUENCE [LARGE SCALE GENOMIC DNA]</scope>
    <source>
        <strain evidence="3">DSM 19055</strain>
    </source>
</reference>
<dbReference type="SUPFAM" id="SSF55729">
    <property type="entry name" value="Acyl-CoA N-acyltransferases (Nat)"/>
    <property type="match status" value="1"/>
</dbReference>
<proteinExistence type="predicted"/>
<dbReference type="AlphaFoldDB" id="A0A1M5R1T0"/>